<dbReference type="AlphaFoldDB" id="A0A178MBH0"/>
<dbReference type="GO" id="GO:0008483">
    <property type="term" value="F:transaminase activity"/>
    <property type="evidence" value="ECO:0007669"/>
    <property type="project" value="TreeGrafter"/>
</dbReference>
<dbReference type="OrthoDB" id="9768668at2"/>
<evidence type="ECO:0000256" key="5">
    <source>
        <dbReference type="RuleBase" id="RU004508"/>
    </source>
</evidence>
<sequence length="370" mass="39585">MTTKVRYSYLAEQFADPTAFLDAIKAVVQRGDFTLGEAVGRFETRFAALIGSRHAIGVNSGTDAIKLALKAVGIGPGDEVITAANTFIATVGAIAELGATPVLVDCESDRYVMDVKATEAAVTPRTKAIVPVQLTGDMVDMAAIMDIAKRHGLAVVEDSCQAIHAAQNGRPAGTWGAAGTFSLHPLKNLNVWGDGGVIVTDDDDLAARLRLLRNHGLAHRDEVVTLGCNSRLDTIQAAIGLLMVDDVPASVDGRIANAARYDAALADIPQIRLPRRRADTRQNYHLYMVFAEDRDALVRHLNDQGISAKIHYPVPLYRQPGLAHLGYAAGDFPHSDAQAASVLSLPIDPYLTPAMQDAAVDAIRQFYGRG</sequence>
<dbReference type="Gene3D" id="3.90.1150.10">
    <property type="entry name" value="Aspartate Aminotransferase, domain 1"/>
    <property type="match status" value="1"/>
</dbReference>
<evidence type="ECO:0000313" key="6">
    <source>
        <dbReference type="EMBL" id="OAN45368.1"/>
    </source>
</evidence>
<organism evidence="6 7">
    <name type="scientific">Magnetospirillum moscoviense</name>
    <dbReference type="NCBI Taxonomy" id="1437059"/>
    <lineage>
        <taxon>Bacteria</taxon>
        <taxon>Pseudomonadati</taxon>
        <taxon>Pseudomonadota</taxon>
        <taxon>Alphaproteobacteria</taxon>
        <taxon>Rhodospirillales</taxon>
        <taxon>Rhodospirillaceae</taxon>
        <taxon>Magnetospirillum</taxon>
    </lineage>
</organism>
<reference evidence="6 7" key="1">
    <citation type="submission" date="2016-04" db="EMBL/GenBank/DDBJ databases">
        <title>Draft genome sequence of freshwater magnetotactic bacteria Magnetospirillum marisnigri SP-1 and Magnetospirillum moscoviense BB-1.</title>
        <authorList>
            <person name="Koziaeva V."/>
            <person name="Dziuba M.V."/>
            <person name="Ivanov T.M."/>
            <person name="Kuznetsov B."/>
            <person name="Grouzdev D.S."/>
        </authorList>
    </citation>
    <scope>NUCLEOTIDE SEQUENCE [LARGE SCALE GENOMIC DNA]</scope>
    <source>
        <strain evidence="6 7">BB-1</strain>
    </source>
</reference>
<accession>A0A178MBH0</accession>
<dbReference type="STRING" id="1437059.A6A05_04410"/>
<dbReference type="Proteomes" id="UP000078543">
    <property type="component" value="Unassembled WGS sequence"/>
</dbReference>
<dbReference type="Gene3D" id="3.40.640.10">
    <property type="entry name" value="Type I PLP-dependent aspartate aminotransferase-like (Major domain)"/>
    <property type="match status" value="1"/>
</dbReference>
<dbReference type="GO" id="GO:0000271">
    <property type="term" value="P:polysaccharide biosynthetic process"/>
    <property type="evidence" value="ECO:0007669"/>
    <property type="project" value="TreeGrafter"/>
</dbReference>
<dbReference type="InterPro" id="IPR015422">
    <property type="entry name" value="PyrdxlP-dep_Trfase_small"/>
</dbReference>
<proteinExistence type="inferred from homology"/>
<evidence type="ECO:0000256" key="2">
    <source>
        <dbReference type="ARBA" id="ARBA00037999"/>
    </source>
</evidence>
<dbReference type="RefSeq" id="WP_068504155.1">
    <property type="nucleotide sequence ID" value="NZ_LWQU01000185.1"/>
</dbReference>
<dbReference type="InterPro" id="IPR015424">
    <property type="entry name" value="PyrdxlP-dep_Trfase"/>
</dbReference>
<dbReference type="InterPro" id="IPR000653">
    <property type="entry name" value="DegT/StrS_aminotransferase"/>
</dbReference>
<dbReference type="PANTHER" id="PTHR30244:SF36">
    <property type="entry name" value="3-OXO-GLUCOSE-6-PHOSPHATE:GLUTAMATE AMINOTRANSFERASE"/>
    <property type="match status" value="1"/>
</dbReference>
<feature type="active site" description="Proton acceptor" evidence="3">
    <location>
        <position position="187"/>
    </location>
</feature>
<keyword evidence="7" id="KW-1185">Reference proteome</keyword>
<evidence type="ECO:0000256" key="4">
    <source>
        <dbReference type="PIRSR" id="PIRSR000390-2"/>
    </source>
</evidence>
<dbReference type="SUPFAM" id="SSF53383">
    <property type="entry name" value="PLP-dependent transferases"/>
    <property type="match status" value="1"/>
</dbReference>
<dbReference type="Pfam" id="PF01041">
    <property type="entry name" value="DegT_DnrJ_EryC1"/>
    <property type="match status" value="1"/>
</dbReference>
<comment type="caution">
    <text evidence="6">The sequence shown here is derived from an EMBL/GenBank/DDBJ whole genome shotgun (WGS) entry which is preliminary data.</text>
</comment>
<dbReference type="PANTHER" id="PTHR30244">
    <property type="entry name" value="TRANSAMINASE"/>
    <property type="match status" value="1"/>
</dbReference>
<evidence type="ECO:0000256" key="1">
    <source>
        <dbReference type="ARBA" id="ARBA00022898"/>
    </source>
</evidence>
<gene>
    <name evidence="6" type="ORF">A6A05_04410</name>
</gene>
<feature type="modified residue" description="N6-(pyridoxal phosphate)lysine" evidence="4">
    <location>
        <position position="187"/>
    </location>
</feature>
<dbReference type="EMBL" id="LWQU01000185">
    <property type="protein sequence ID" value="OAN45368.1"/>
    <property type="molecule type" value="Genomic_DNA"/>
</dbReference>
<name>A0A178MBH0_9PROT</name>
<dbReference type="PIRSF" id="PIRSF000390">
    <property type="entry name" value="PLP_StrS"/>
    <property type="match status" value="1"/>
</dbReference>
<comment type="similarity">
    <text evidence="2 5">Belongs to the DegT/DnrJ/EryC1 family.</text>
</comment>
<dbReference type="CDD" id="cd00616">
    <property type="entry name" value="AHBA_syn"/>
    <property type="match status" value="1"/>
</dbReference>
<protein>
    <submittedName>
        <fullName evidence="6">Transcriptional regulator</fullName>
    </submittedName>
</protein>
<evidence type="ECO:0000313" key="7">
    <source>
        <dbReference type="Proteomes" id="UP000078543"/>
    </source>
</evidence>
<dbReference type="GO" id="GO:0030170">
    <property type="term" value="F:pyridoxal phosphate binding"/>
    <property type="evidence" value="ECO:0007669"/>
    <property type="project" value="TreeGrafter"/>
</dbReference>
<evidence type="ECO:0000256" key="3">
    <source>
        <dbReference type="PIRSR" id="PIRSR000390-1"/>
    </source>
</evidence>
<keyword evidence="1 4" id="KW-0663">Pyridoxal phosphate</keyword>
<dbReference type="InterPro" id="IPR015421">
    <property type="entry name" value="PyrdxlP-dep_Trfase_major"/>
</dbReference>